<accession>A0A6C7CBY3</accession>
<dbReference type="Gene3D" id="1.10.260.40">
    <property type="entry name" value="lambda repressor-like DNA-binding domains"/>
    <property type="match status" value="1"/>
</dbReference>
<dbReference type="Pfam" id="PF07022">
    <property type="entry name" value="Phage_CI_repr"/>
    <property type="match status" value="1"/>
</dbReference>
<dbReference type="InterPro" id="IPR001387">
    <property type="entry name" value="Cro/C1-type_HTH"/>
</dbReference>
<evidence type="ECO:0000313" key="2">
    <source>
        <dbReference type="EMBL" id="ASG90465.1"/>
    </source>
</evidence>
<dbReference type="PROSITE" id="PS50943">
    <property type="entry name" value="HTH_CROC1"/>
    <property type="match status" value="1"/>
</dbReference>
<dbReference type="EMBL" id="CP022139">
    <property type="protein sequence ID" value="ASG90465.1"/>
    <property type="molecule type" value="Genomic_DNA"/>
</dbReference>
<organism evidence="2 3">
    <name type="scientific">Salmonella enterica subsp. salamae serovar 55:k:z39 str. 1315K</name>
    <dbReference type="NCBI Taxonomy" id="1243602"/>
    <lineage>
        <taxon>Bacteria</taxon>
        <taxon>Pseudomonadati</taxon>
        <taxon>Pseudomonadota</taxon>
        <taxon>Gammaproteobacteria</taxon>
        <taxon>Enterobacterales</taxon>
        <taxon>Enterobacteriaceae</taxon>
        <taxon>Salmonella</taxon>
    </lineage>
</organism>
<proteinExistence type="predicted"/>
<dbReference type="AlphaFoldDB" id="A0A6C7CBY3"/>
<evidence type="ECO:0000259" key="1">
    <source>
        <dbReference type="PROSITE" id="PS50943"/>
    </source>
</evidence>
<evidence type="ECO:0000313" key="3">
    <source>
        <dbReference type="Proteomes" id="UP000198067"/>
    </source>
</evidence>
<name>A0A6C7CBY3_SALER</name>
<gene>
    <name evidence="2" type="ORF">LFZ47_08250</name>
</gene>
<protein>
    <recommendedName>
        <fullName evidence="1">HTH cro/C1-type domain-containing protein</fullName>
    </recommendedName>
</protein>
<feature type="domain" description="HTH cro/C1-type" evidence="1">
    <location>
        <begin position="3"/>
        <end position="50"/>
    </location>
</feature>
<dbReference type="Proteomes" id="UP000198067">
    <property type="component" value="Chromosome"/>
</dbReference>
<dbReference type="GO" id="GO:0003677">
    <property type="term" value="F:DNA binding"/>
    <property type="evidence" value="ECO:0007669"/>
    <property type="project" value="InterPro"/>
</dbReference>
<dbReference type="GO" id="GO:0045892">
    <property type="term" value="P:negative regulation of DNA-templated transcription"/>
    <property type="evidence" value="ECO:0007669"/>
    <property type="project" value="InterPro"/>
</dbReference>
<dbReference type="InterPro" id="IPR010744">
    <property type="entry name" value="Phage_CI_N"/>
</dbReference>
<dbReference type="InterPro" id="IPR010982">
    <property type="entry name" value="Lambda_DNA-bd_dom_sf"/>
</dbReference>
<dbReference type="SUPFAM" id="SSF47413">
    <property type="entry name" value="lambda repressor-like DNA-binding domains"/>
    <property type="match status" value="1"/>
</dbReference>
<sequence length="109" mass="12418">MTSNHWSRSDMAKIADVSPTSVTNWFKRQTISKESASRLAQAARVSLSWILTGENEAGAGLSEDEEALIRVFRELPPIEQRNMLAAFQMRIQFLREYYANNADPVTRNK</sequence>
<reference evidence="2 3" key="1">
    <citation type="submission" date="2017-06" db="EMBL/GenBank/DDBJ databases">
        <title>Salmonella reference genomes for public health.</title>
        <authorList>
            <person name="Robertson J."/>
            <person name="Yoshida C."/>
            <person name="Gurnik S."/>
            <person name="Nash J."/>
        </authorList>
    </citation>
    <scope>NUCLEOTIDE SEQUENCE [LARGE SCALE GENOMIC DNA]</scope>
    <source>
        <strain evidence="2 3">1315K</strain>
    </source>
</reference>